<dbReference type="RefSeq" id="WP_075064294.1">
    <property type="nucleotide sequence ID" value="NZ_LGCL01000041.1"/>
</dbReference>
<evidence type="ECO:0000313" key="10">
    <source>
        <dbReference type="EMBL" id="KPL71434.1"/>
    </source>
</evidence>
<dbReference type="EMBL" id="LGCL01000041">
    <property type="protein sequence ID" value="KPL71434.1"/>
    <property type="molecule type" value="Genomic_DNA"/>
</dbReference>
<evidence type="ECO:0000256" key="7">
    <source>
        <dbReference type="PROSITE-ProRule" id="PRU01091"/>
    </source>
</evidence>
<dbReference type="InterPro" id="IPR039420">
    <property type="entry name" value="WalR-like"/>
</dbReference>
<dbReference type="SUPFAM" id="SSF46894">
    <property type="entry name" value="C-terminal effector domain of the bipartite response regulators"/>
    <property type="match status" value="1"/>
</dbReference>
<gene>
    <name evidence="10" type="ORF">ADN00_17245</name>
</gene>
<evidence type="ECO:0000256" key="1">
    <source>
        <dbReference type="ARBA" id="ARBA00022553"/>
    </source>
</evidence>
<dbReference type="SMART" id="SM00448">
    <property type="entry name" value="REC"/>
    <property type="match status" value="1"/>
</dbReference>
<feature type="domain" description="OmpR/PhoB-type" evidence="9">
    <location>
        <begin position="161"/>
        <end position="262"/>
    </location>
</feature>
<dbReference type="GO" id="GO:0000156">
    <property type="term" value="F:phosphorelay response regulator activity"/>
    <property type="evidence" value="ECO:0007669"/>
    <property type="project" value="TreeGrafter"/>
</dbReference>
<dbReference type="InterPro" id="IPR016032">
    <property type="entry name" value="Sig_transdc_resp-reg_C-effctor"/>
</dbReference>
<evidence type="ECO:0000256" key="6">
    <source>
        <dbReference type="PROSITE-ProRule" id="PRU00169"/>
    </source>
</evidence>
<proteinExistence type="predicted"/>
<feature type="domain" description="Response regulatory" evidence="8">
    <location>
        <begin position="5"/>
        <end position="121"/>
    </location>
</feature>
<evidence type="ECO:0000256" key="4">
    <source>
        <dbReference type="ARBA" id="ARBA00023125"/>
    </source>
</evidence>
<dbReference type="InterPro" id="IPR001789">
    <property type="entry name" value="Sig_transdc_resp-reg_receiver"/>
</dbReference>
<dbReference type="CDD" id="cd00383">
    <property type="entry name" value="trans_reg_C"/>
    <property type="match status" value="1"/>
</dbReference>
<dbReference type="InterPro" id="IPR036388">
    <property type="entry name" value="WH-like_DNA-bd_sf"/>
</dbReference>
<keyword evidence="5" id="KW-0804">Transcription</keyword>
<dbReference type="GO" id="GO:0000976">
    <property type="term" value="F:transcription cis-regulatory region binding"/>
    <property type="evidence" value="ECO:0007669"/>
    <property type="project" value="TreeGrafter"/>
</dbReference>
<dbReference type="STRING" id="1134406.ADN00_17245"/>
<dbReference type="Pfam" id="PF00072">
    <property type="entry name" value="Response_reg"/>
    <property type="match status" value="1"/>
</dbReference>
<evidence type="ECO:0000256" key="3">
    <source>
        <dbReference type="ARBA" id="ARBA00023015"/>
    </source>
</evidence>
<keyword evidence="4 7" id="KW-0238">DNA-binding</keyword>
<keyword evidence="3" id="KW-0805">Transcription regulation</keyword>
<dbReference type="Gene3D" id="3.40.50.2300">
    <property type="match status" value="1"/>
</dbReference>
<feature type="modified residue" description="4-aspartylphosphate" evidence="6">
    <location>
        <position position="54"/>
    </location>
</feature>
<keyword evidence="2" id="KW-0902">Two-component regulatory system</keyword>
<evidence type="ECO:0000256" key="5">
    <source>
        <dbReference type="ARBA" id="ARBA00023163"/>
    </source>
</evidence>
<evidence type="ECO:0000259" key="8">
    <source>
        <dbReference type="PROSITE" id="PS50110"/>
    </source>
</evidence>
<dbReference type="Proteomes" id="UP000050417">
    <property type="component" value="Unassembled WGS sequence"/>
</dbReference>
<dbReference type="Gene3D" id="1.10.10.10">
    <property type="entry name" value="Winged helix-like DNA-binding domain superfamily/Winged helix DNA-binding domain"/>
    <property type="match status" value="1"/>
</dbReference>
<evidence type="ECO:0008006" key="12">
    <source>
        <dbReference type="Google" id="ProtNLM"/>
    </source>
</evidence>
<feature type="DNA-binding region" description="OmpR/PhoB-type" evidence="7">
    <location>
        <begin position="161"/>
        <end position="262"/>
    </location>
</feature>
<dbReference type="Pfam" id="PF00486">
    <property type="entry name" value="Trans_reg_C"/>
    <property type="match status" value="1"/>
</dbReference>
<reference evidence="10 11" key="1">
    <citation type="submission" date="2015-07" db="EMBL/GenBank/DDBJ databases">
        <title>Genome sequence of Ornatilinea apprima DSM 23815.</title>
        <authorList>
            <person name="Hemp J."/>
            <person name="Ward L.M."/>
            <person name="Pace L.A."/>
            <person name="Fischer W.W."/>
        </authorList>
    </citation>
    <scope>NUCLEOTIDE SEQUENCE [LARGE SCALE GENOMIC DNA]</scope>
    <source>
        <strain evidence="10 11">P3M-1</strain>
    </source>
</reference>
<dbReference type="InterPro" id="IPR001867">
    <property type="entry name" value="OmpR/PhoB-type_DNA-bd"/>
</dbReference>
<protein>
    <recommendedName>
        <fullName evidence="12">DNA-binding response regulator</fullName>
    </recommendedName>
</protein>
<comment type="caution">
    <text evidence="10">The sequence shown here is derived from an EMBL/GenBank/DDBJ whole genome shotgun (WGS) entry which is preliminary data.</text>
</comment>
<dbReference type="PROSITE" id="PS50110">
    <property type="entry name" value="RESPONSE_REGULATORY"/>
    <property type="match status" value="1"/>
</dbReference>
<dbReference type="SMART" id="SM00862">
    <property type="entry name" value="Trans_reg_C"/>
    <property type="match status" value="1"/>
</dbReference>
<dbReference type="GO" id="GO:0032993">
    <property type="term" value="C:protein-DNA complex"/>
    <property type="evidence" value="ECO:0007669"/>
    <property type="project" value="TreeGrafter"/>
</dbReference>
<keyword evidence="11" id="KW-1185">Reference proteome</keyword>
<name>A0A0N8GL40_9CHLR</name>
<dbReference type="OrthoDB" id="149124at2"/>
<accession>A0A0N8GL40</accession>
<dbReference type="GO" id="GO:0006355">
    <property type="term" value="P:regulation of DNA-templated transcription"/>
    <property type="evidence" value="ECO:0007669"/>
    <property type="project" value="InterPro"/>
</dbReference>
<dbReference type="GO" id="GO:0005829">
    <property type="term" value="C:cytosol"/>
    <property type="evidence" value="ECO:0007669"/>
    <property type="project" value="TreeGrafter"/>
</dbReference>
<organism evidence="10 11">
    <name type="scientific">Ornatilinea apprima</name>
    <dbReference type="NCBI Taxonomy" id="1134406"/>
    <lineage>
        <taxon>Bacteria</taxon>
        <taxon>Bacillati</taxon>
        <taxon>Chloroflexota</taxon>
        <taxon>Anaerolineae</taxon>
        <taxon>Anaerolineales</taxon>
        <taxon>Anaerolineaceae</taxon>
        <taxon>Ornatilinea</taxon>
    </lineage>
</organism>
<dbReference type="PROSITE" id="PS51755">
    <property type="entry name" value="OMPR_PHOB"/>
    <property type="match status" value="1"/>
</dbReference>
<dbReference type="PANTHER" id="PTHR48111">
    <property type="entry name" value="REGULATOR OF RPOS"/>
    <property type="match status" value="1"/>
</dbReference>
<dbReference type="SUPFAM" id="SSF52172">
    <property type="entry name" value="CheY-like"/>
    <property type="match status" value="1"/>
</dbReference>
<evidence type="ECO:0000259" key="9">
    <source>
        <dbReference type="PROSITE" id="PS51755"/>
    </source>
</evidence>
<dbReference type="AlphaFoldDB" id="A0A0N8GL40"/>
<evidence type="ECO:0000313" key="11">
    <source>
        <dbReference type="Proteomes" id="UP000050417"/>
    </source>
</evidence>
<keyword evidence="1 6" id="KW-0597">Phosphoprotein</keyword>
<dbReference type="PANTHER" id="PTHR48111:SF1">
    <property type="entry name" value="TWO-COMPONENT RESPONSE REGULATOR ORR33"/>
    <property type="match status" value="1"/>
</dbReference>
<dbReference type="InterPro" id="IPR011006">
    <property type="entry name" value="CheY-like_superfamily"/>
</dbReference>
<dbReference type="CDD" id="cd17574">
    <property type="entry name" value="REC_OmpR"/>
    <property type="match status" value="1"/>
</dbReference>
<evidence type="ECO:0000256" key="2">
    <source>
        <dbReference type="ARBA" id="ARBA00023012"/>
    </source>
</evidence>
<sequence>MEKANVLIIEDDDIVARTIERLLRGAEFHTYVAGTGVDGLQLARRRVPDLVILDVIMPGMNGYEVCQEMRADPLLKDVPILFLTAKAKDEDRISGFKAGADDYLSKPFNMEELILRVRAILKRARGARAAEPENDKKPAGGFSALLNIFAKKEEEPPEQPPNTISACGYILNTQTFELDTPHIGKIRLTPVQFDLLYHLMCHPNEIFSPARLLDEVWNYPSNTGSPDLVRVHIKNLRERVEIDAKNPNFIKTVSGYGYTISTEED</sequence>